<feature type="domain" description="DUF7812" evidence="1">
    <location>
        <begin position="95"/>
        <end position="537"/>
    </location>
</feature>
<dbReference type="Proteomes" id="UP000813463">
    <property type="component" value="Chromosome 1"/>
</dbReference>
<accession>A0ABM3RD50</accession>
<dbReference type="InterPro" id="IPR056714">
    <property type="entry name" value="DUF7812"/>
</dbReference>
<proteinExistence type="predicted"/>
<sequence length="694" mass="78890">MAVQDSFYIVKEKTQLSTLNSLKPILKLLYCSICSSFSDKSDTKNGFQLKFGNTTMLSNILFEELHKRLQSMDIKVGLAVLPVNGNDSAEELLMILRCCVLLVRLHPYDQILIEKLQFGVSLLRRLSFQRILTRSQSNYAGCTESSSLDFNANPSNLYLQQMQEVYLDEVFAERPFMECIGISDSVPSTFHDQAMCPSIQIESVLDIIAAHFLISFSGEDVLQTFMESLVWTNKNVVSSRELSLPVALSLINHPVMMSSSILLRSHLIYLASEVIGICDFTPKSGPNVKCWEGYQYTLFDSVTLYYEHMSKLMTGSCSPGSIVQNPIESHFHSDIHDRIIFMLVDWDNAWRARARNSGIFNKTLSSMEIDAISYIEMNIYLVDETYRDNVCFFLGKLIRELVSVEIDQASLQSFEEMTVHEFYLLASILKLMSCSLLQANRSDKILSCLIAFLKKRDTLPGHGVMSFFAQNKFCLPIEVQNFIVGALKSNLSTCEEFEFMFVHFAGLLSFSIVSGLHILMKGCLFLMLILANSLALELRTESPTCVPSKVSVASSFGTSQKDTLALDLRTEPPTCVPSSSSGTSQKIRVRKTSSHRVASCFRKERQKVLRVINPDDPDLSDEETCNGEKYLRSLNVSQKDIDELADFLVCSPWRDYNARLEYSNKLRHRRAMVRARRLRRKKMQAFGFVRKWKK</sequence>
<dbReference type="Pfam" id="PF25104">
    <property type="entry name" value="DUF7812"/>
    <property type="match status" value="1"/>
</dbReference>
<name>A0ABM3RD50_SPIOL</name>
<evidence type="ECO:0000313" key="2">
    <source>
        <dbReference type="Proteomes" id="UP000813463"/>
    </source>
</evidence>
<reference evidence="2" key="1">
    <citation type="journal article" date="2021" name="Nat. Commun.">
        <title>Genomic analyses provide insights into spinach domestication and the genetic basis of agronomic traits.</title>
        <authorList>
            <person name="Cai X."/>
            <person name="Sun X."/>
            <person name="Xu C."/>
            <person name="Sun H."/>
            <person name="Wang X."/>
            <person name="Ge C."/>
            <person name="Zhang Z."/>
            <person name="Wang Q."/>
            <person name="Fei Z."/>
            <person name="Jiao C."/>
            <person name="Wang Q."/>
        </authorList>
    </citation>
    <scope>NUCLEOTIDE SEQUENCE [LARGE SCALE GENOMIC DNA]</scope>
    <source>
        <strain evidence="2">cv. Varoflay</strain>
    </source>
</reference>
<organism evidence="2 3">
    <name type="scientific">Spinacia oleracea</name>
    <name type="common">Spinach</name>
    <dbReference type="NCBI Taxonomy" id="3562"/>
    <lineage>
        <taxon>Eukaryota</taxon>
        <taxon>Viridiplantae</taxon>
        <taxon>Streptophyta</taxon>
        <taxon>Embryophyta</taxon>
        <taxon>Tracheophyta</taxon>
        <taxon>Spermatophyta</taxon>
        <taxon>Magnoliopsida</taxon>
        <taxon>eudicotyledons</taxon>
        <taxon>Gunneridae</taxon>
        <taxon>Pentapetalae</taxon>
        <taxon>Caryophyllales</taxon>
        <taxon>Chenopodiaceae</taxon>
        <taxon>Chenopodioideae</taxon>
        <taxon>Anserineae</taxon>
        <taxon>Spinacia</taxon>
    </lineage>
</organism>
<dbReference type="PANTHER" id="PTHR36786:SF1">
    <property type="entry name" value="2-ISOPROPYLMALATE SYNTHASE"/>
    <property type="match status" value="1"/>
</dbReference>
<dbReference type="RefSeq" id="XP_056693541.1">
    <property type="nucleotide sequence ID" value="XM_056837563.1"/>
</dbReference>
<evidence type="ECO:0000313" key="4">
    <source>
        <dbReference type="RefSeq" id="XP_056693542.1"/>
    </source>
</evidence>
<evidence type="ECO:0000259" key="1">
    <source>
        <dbReference type="Pfam" id="PF25104"/>
    </source>
</evidence>
<dbReference type="RefSeq" id="XP_056693542.1">
    <property type="nucleotide sequence ID" value="XM_056837564.1"/>
</dbReference>
<gene>
    <name evidence="3 4" type="primary">LOC110799070</name>
</gene>
<evidence type="ECO:0000313" key="3">
    <source>
        <dbReference type="RefSeq" id="XP_056693541.1"/>
    </source>
</evidence>
<dbReference type="PANTHER" id="PTHR36786">
    <property type="entry name" value="2-ISOPROPYLMALATE SYNTHASE"/>
    <property type="match status" value="1"/>
</dbReference>
<protein>
    <recommendedName>
        <fullName evidence="1">DUF7812 domain-containing protein</fullName>
    </recommendedName>
</protein>
<dbReference type="GeneID" id="110799070"/>
<reference evidence="3 4" key="2">
    <citation type="submission" date="2025-05" db="UniProtKB">
        <authorList>
            <consortium name="RefSeq"/>
        </authorList>
    </citation>
    <scope>IDENTIFICATION</scope>
    <source>
        <tissue evidence="3 4">Leaf</tissue>
    </source>
</reference>
<keyword evidence="2" id="KW-1185">Reference proteome</keyword>